<evidence type="ECO:0000256" key="1">
    <source>
        <dbReference type="ARBA" id="ARBA00022441"/>
    </source>
</evidence>
<dbReference type="PANTHER" id="PTHR31672:SF13">
    <property type="entry name" value="F-BOX PROTEIN CPR30-LIKE"/>
    <property type="match status" value="1"/>
</dbReference>
<evidence type="ECO:0000259" key="4">
    <source>
        <dbReference type="PROSITE" id="PS50181"/>
    </source>
</evidence>
<keyword evidence="6" id="KW-1185">Reference proteome</keyword>
<dbReference type="Proteomes" id="UP001415857">
    <property type="component" value="Unassembled WGS sequence"/>
</dbReference>
<dbReference type="InterPro" id="IPR036047">
    <property type="entry name" value="F-box-like_dom_sf"/>
</dbReference>
<evidence type="ECO:0000313" key="5">
    <source>
        <dbReference type="EMBL" id="KAK9288918.1"/>
    </source>
</evidence>
<dbReference type="SMART" id="SM00256">
    <property type="entry name" value="FBOX"/>
    <property type="match status" value="1"/>
</dbReference>
<proteinExistence type="predicted"/>
<reference evidence="5 6" key="1">
    <citation type="journal article" date="2024" name="Plant J.">
        <title>Genome sequences and population genomics reveal climatic adaptation and genomic divergence between two closely related sweetgum species.</title>
        <authorList>
            <person name="Xu W.Q."/>
            <person name="Ren C.Q."/>
            <person name="Zhang X.Y."/>
            <person name="Comes H.P."/>
            <person name="Liu X.H."/>
            <person name="Li Y.G."/>
            <person name="Kettle C.J."/>
            <person name="Jalonen R."/>
            <person name="Gaisberger H."/>
            <person name="Ma Y.Z."/>
            <person name="Qiu Y.X."/>
        </authorList>
    </citation>
    <scope>NUCLEOTIDE SEQUENCE [LARGE SCALE GENOMIC DNA]</scope>
    <source>
        <strain evidence="5">Hangzhou</strain>
    </source>
</reference>
<dbReference type="Pfam" id="PF07734">
    <property type="entry name" value="FBA_1"/>
    <property type="match status" value="1"/>
</dbReference>
<dbReference type="PROSITE" id="PS50181">
    <property type="entry name" value="FBOX"/>
    <property type="match status" value="1"/>
</dbReference>
<feature type="compositionally biased region" description="Polar residues" evidence="3">
    <location>
        <begin position="18"/>
        <end position="31"/>
    </location>
</feature>
<protein>
    <recommendedName>
        <fullName evidence="4">F-box domain-containing protein</fullName>
    </recommendedName>
</protein>
<dbReference type="PANTHER" id="PTHR31672">
    <property type="entry name" value="BNACNNG10540D PROTEIN"/>
    <property type="match status" value="1"/>
</dbReference>
<evidence type="ECO:0000256" key="2">
    <source>
        <dbReference type="ARBA" id="ARBA00022737"/>
    </source>
</evidence>
<comment type="caution">
    <text evidence="5">The sequence shown here is derived from an EMBL/GenBank/DDBJ whole genome shotgun (WGS) entry which is preliminary data.</text>
</comment>
<dbReference type="SUPFAM" id="SSF81383">
    <property type="entry name" value="F-box domain"/>
    <property type="match status" value="1"/>
</dbReference>
<dbReference type="InterPro" id="IPR050796">
    <property type="entry name" value="SCF_F-box_component"/>
</dbReference>
<dbReference type="EMBL" id="JBBPBK010000003">
    <property type="protein sequence ID" value="KAK9288918.1"/>
    <property type="molecule type" value="Genomic_DNA"/>
</dbReference>
<evidence type="ECO:0000313" key="6">
    <source>
        <dbReference type="Proteomes" id="UP001415857"/>
    </source>
</evidence>
<keyword evidence="1" id="KW-0880">Kelch repeat</keyword>
<dbReference type="NCBIfam" id="TIGR01640">
    <property type="entry name" value="F_box_assoc_1"/>
    <property type="match status" value="1"/>
</dbReference>
<dbReference type="InterPro" id="IPR017451">
    <property type="entry name" value="F-box-assoc_interact_dom"/>
</dbReference>
<feature type="domain" description="F-box" evidence="4">
    <location>
        <begin position="28"/>
        <end position="74"/>
    </location>
</feature>
<sequence>MAGESDGSQIDPGKSRNIEQNTDLTNESTQMPNLPSEIIHEVLARLPVKTLLRFRCVCKLWRSFIADPHFIKKHLHLSTIDDKYTHHRVMITPAEPHFSFRSCSLYSIYNEQSDNAIELDYPLRDPRRANWVIGSCNGLLCIAFKGDVIIVGNPAIREFRRLPEPGFKTWVESYFARYVIYGFGYDDSIDDYKVVSVLCFVRHKHSVTEVKVYTSRTNTWRRIEDFLYGPPHDEPGRLVSGALNWPSIRYGGFHNNVLRLSWVIVALDLEKETYIEVPQPKYGDSGYDRTLGVLGGCLSILCNYRGSHGDVWVMKEYGLGESWTKLLTIPYVIDLFATERFPYYWPLFFSKDGEMLFEFASVLTLYNSKDNTFRFPVIHSFPTCLNANIYVESLVSPNAEDRVEEHHQL</sequence>
<feature type="region of interest" description="Disordered" evidence="3">
    <location>
        <begin position="1"/>
        <end position="31"/>
    </location>
</feature>
<dbReference type="FunFam" id="1.20.1280.50:FF:000008">
    <property type="entry name" value="F-box only protein 6"/>
    <property type="match status" value="1"/>
</dbReference>
<organism evidence="5 6">
    <name type="scientific">Liquidambar formosana</name>
    <name type="common">Formosan gum</name>
    <dbReference type="NCBI Taxonomy" id="63359"/>
    <lineage>
        <taxon>Eukaryota</taxon>
        <taxon>Viridiplantae</taxon>
        <taxon>Streptophyta</taxon>
        <taxon>Embryophyta</taxon>
        <taxon>Tracheophyta</taxon>
        <taxon>Spermatophyta</taxon>
        <taxon>Magnoliopsida</taxon>
        <taxon>eudicotyledons</taxon>
        <taxon>Gunneridae</taxon>
        <taxon>Pentapetalae</taxon>
        <taxon>Saxifragales</taxon>
        <taxon>Altingiaceae</taxon>
        <taxon>Liquidambar</taxon>
    </lineage>
</organism>
<keyword evidence="2" id="KW-0677">Repeat</keyword>
<dbReference type="AlphaFoldDB" id="A0AAP0S0R8"/>
<dbReference type="InterPro" id="IPR001810">
    <property type="entry name" value="F-box_dom"/>
</dbReference>
<dbReference type="Pfam" id="PF00646">
    <property type="entry name" value="F-box"/>
    <property type="match status" value="1"/>
</dbReference>
<dbReference type="InterPro" id="IPR006527">
    <property type="entry name" value="F-box-assoc_dom_typ1"/>
</dbReference>
<dbReference type="CDD" id="cd22157">
    <property type="entry name" value="F-box_AtFBW1-like"/>
    <property type="match status" value="1"/>
</dbReference>
<dbReference type="Gene3D" id="1.20.1280.50">
    <property type="match status" value="1"/>
</dbReference>
<gene>
    <name evidence="5" type="ORF">L1049_017389</name>
</gene>
<accession>A0AAP0S0R8</accession>
<evidence type="ECO:0000256" key="3">
    <source>
        <dbReference type="SAM" id="MobiDB-lite"/>
    </source>
</evidence>
<name>A0AAP0S0R8_LIQFO</name>